<dbReference type="EMBL" id="VJZD01000239">
    <property type="protein sequence ID" value="MPY36668.1"/>
    <property type="molecule type" value="Genomic_DNA"/>
</dbReference>
<keyword evidence="1" id="KW-0732">Signal</keyword>
<evidence type="ECO:0000313" key="4">
    <source>
        <dbReference type="Proteomes" id="UP000325849"/>
    </source>
</evidence>
<feature type="signal peptide" evidence="1">
    <location>
        <begin position="1"/>
        <end position="29"/>
    </location>
</feature>
<protein>
    <recommendedName>
        <fullName evidence="2">PLAT domain-containing protein</fullName>
    </recommendedName>
</protein>
<proteinExistence type="predicted"/>
<comment type="caution">
    <text evidence="3">The sequence shown here is derived from an EMBL/GenBank/DDBJ whole genome shotgun (WGS) entry which is preliminary data.</text>
</comment>
<evidence type="ECO:0000256" key="1">
    <source>
        <dbReference type="SAM" id="SignalP"/>
    </source>
</evidence>
<organism evidence="3 4">
    <name type="scientific">Streptomyces adustus</name>
    <dbReference type="NCBI Taxonomy" id="1609272"/>
    <lineage>
        <taxon>Bacteria</taxon>
        <taxon>Bacillati</taxon>
        <taxon>Actinomycetota</taxon>
        <taxon>Actinomycetes</taxon>
        <taxon>Kitasatosporales</taxon>
        <taxon>Streptomycetaceae</taxon>
        <taxon>Streptomyces</taxon>
    </lineage>
</organism>
<dbReference type="InterPro" id="IPR001024">
    <property type="entry name" value="PLAT/LH2_dom"/>
</dbReference>
<feature type="chain" id="PRO_5024882362" description="PLAT domain-containing protein" evidence="1">
    <location>
        <begin position="30"/>
        <end position="165"/>
    </location>
</feature>
<reference evidence="3 4" key="1">
    <citation type="submission" date="2019-07" db="EMBL/GenBank/DDBJ databases">
        <title>New species of Amycolatopsis and Streptomyces.</title>
        <authorList>
            <person name="Duangmal K."/>
            <person name="Teo W.F.A."/>
            <person name="Lipun K."/>
        </authorList>
    </citation>
    <scope>NUCLEOTIDE SEQUENCE [LARGE SCALE GENOMIC DNA]</scope>
    <source>
        <strain evidence="3 4">NBRC 109810</strain>
    </source>
</reference>
<dbReference type="RefSeq" id="WP_152894300.1">
    <property type="nucleotide sequence ID" value="NZ_JBHJTU010000052.1"/>
</dbReference>
<feature type="domain" description="PLAT" evidence="2">
    <location>
        <begin position="135"/>
        <end position="165"/>
    </location>
</feature>
<sequence>MAISNKTKAIAAAAIMAGSIGLVSIGSSAVFTDTVTATSSVKTGTAKLRIEDYNGWTITPETDGHKATLPQGVFFDKSTMTYRTPIITIHNDGDIDLPFEVEVTPTGIAGLTATPVRVGGSAGDGKPHVPAGGYVQYQVVLEANDLKNDVSGQAANVVFSLVGTA</sequence>
<evidence type="ECO:0000259" key="2">
    <source>
        <dbReference type="PROSITE" id="PS50095"/>
    </source>
</evidence>
<dbReference type="AlphaFoldDB" id="A0A5N8VRQ0"/>
<accession>A0A5N8VRQ0</accession>
<keyword evidence="4" id="KW-1185">Reference proteome</keyword>
<gene>
    <name evidence="3" type="ORF">FNH09_37230</name>
</gene>
<name>A0A5N8VRQ0_9ACTN</name>
<evidence type="ECO:0000313" key="3">
    <source>
        <dbReference type="EMBL" id="MPY36668.1"/>
    </source>
</evidence>
<dbReference type="Proteomes" id="UP000325849">
    <property type="component" value="Unassembled WGS sequence"/>
</dbReference>
<dbReference type="PROSITE" id="PS50095">
    <property type="entry name" value="PLAT"/>
    <property type="match status" value="1"/>
</dbReference>
<dbReference type="OrthoDB" id="9881910at2"/>